<reference evidence="2 3" key="1">
    <citation type="journal article" date="2019" name="Nat. Ecol. Evol.">
        <title>Megaphylogeny resolves global patterns of mushroom evolution.</title>
        <authorList>
            <person name="Varga T."/>
            <person name="Krizsan K."/>
            <person name="Foldi C."/>
            <person name="Dima B."/>
            <person name="Sanchez-Garcia M."/>
            <person name="Sanchez-Ramirez S."/>
            <person name="Szollosi G.J."/>
            <person name="Szarkandi J.G."/>
            <person name="Papp V."/>
            <person name="Albert L."/>
            <person name="Andreopoulos W."/>
            <person name="Angelini C."/>
            <person name="Antonin V."/>
            <person name="Barry K.W."/>
            <person name="Bougher N.L."/>
            <person name="Buchanan P."/>
            <person name="Buyck B."/>
            <person name="Bense V."/>
            <person name="Catcheside P."/>
            <person name="Chovatia M."/>
            <person name="Cooper J."/>
            <person name="Damon W."/>
            <person name="Desjardin D."/>
            <person name="Finy P."/>
            <person name="Geml J."/>
            <person name="Haridas S."/>
            <person name="Hughes K."/>
            <person name="Justo A."/>
            <person name="Karasinski D."/>
            <person name="Kautmanova I."/>
            <person name="Kiss B."/>
            <person name="Kocsube S."/>
            <person name="Kotiranta H."/>
            <person name="LaButti K.M."/>
            <person name="Lechner B.E."/>
            <person name="Liimatainen K."/>
            <person name="Lipzen A."/>
            <person name="Lukacs Z."/>
            <person name="Mihaltcheva S."/>
            <person name="Morgado L.N."/>
            <person name="Niskanen T."/>
            <person name="Noordeloos M.E."/>
            <person name="Ohm R.A."/>
            <person name="Ortiz-Santana B."/>
            <person name="Ovrebo C."/>
            <person name="Racz N."/>
            <person name="Riley R."/>
            <person name="Savchenko A."/>
            <person name="Shiryaev A."/>
            <person name="Soop K."/>
            <person name="Spirin V."/>
            <person name="Szebenyi C."/>
            <person name="Tomsovsky M."/>
            <person name="Tulloss R.E."/>
            <person name="Uehling J."/>
            <person name="Grigoriev I.V."/>
            <person name="Vagvolgyi C."/>
            <person name="Papp T."/>
            <person name="Martin F.M."/>
            <person name="Miettinen O."/>
            <person name="Hibbett D.S."/>
            <person name="Nagy L.G."/>
        </authorList>
    </citation>
    <scope>NUCLEOTIDE SEQUENCE [LARGE SCALE GENOMIC DNA]</scope>
    <source>
        <strain evidence="2 3">FP101781</strain>
    </source>
</reference>
<comment type="caution">
    <text evidence="2">The sequence shown here is derived from an EMBL/GenBank/DDBJ whole genome shotgun (WGS) entry which is preliminary data.</text>
</comment>
<evidence type="ECO:0000256" key="1">
    <source>
        <dbReference type="SAM" id="MobiDB-lite"/>
    </source>
</evidence>
<dbReference type="EMBL" id="QPFP01000438">
    <property type="protein sequence ID" value="TEB11987.1"/>
    <property type="molecule type" value="Genomic_DNA"/>
</dbReference>
<proteinExistence type="predicted"/>
<feature type="region of interest" description="Disordered" evidence="1">
    <location>
        <begin position="1"/>
        <end position="22"/>
    </location>
</feature>
<accession>A0A4Y7RUN9</accession>
<gene>
    <name evidence="2" type="ORF">FA13DRAFT_1721989</name>
</gene>
<dbReference type="Proteomes" id="UP000298030">
    <property type="component" value="Unassembled WGS sequence"/>
</dbReference>
<name>A0A4Y7RUN9_COPMI</name>
<sequence length="180" mass="19653">MAKSNLPVALQAETKQYDPSDEANFPSAPLGAAWFTFYQCGELLPVKLGNITSLAGKPSLFGEQSRQGIIARGDPLTTDTPGYQDYSTGPHPGRAAHRHRTIRVYGCRDTATARSRLTVFVTEAVAVAPKRRPFASLLAARSLRHCCLLALGWGRECNFHFLVKNIVTMAGESACWRDCA</sequence>
<evidence type="ECO:0000313" key="3">
    <source>
        <dbReference type="Proteomes" id="UP000298030"/>
    </source>
</evidence>
<keyword evidence="3" id="KW-1185">Reference proteome</keyword>
<protein>
    <submittedName>
        <fullName evidence="2">Uncharacterized protein</fullName>
    </submittedName>
</protein>
<dbReference type="AlphaFoldDB" id="A0A4Y7RUN9"/>
<evidence type="ECO:0000313" key="2">
    <source>
        <dbReference type="EMBL" id="TEB11987.1"/>
    </source>
</evidence>
<organism evidence="2 3">
    <name type="scientific">Coprinellus micaceus</name>
    <name type="common">Glistening ink-cap mushroom</name>
    <name type="synonym">Coprinus micaceus</name>
    <dbReference type="NCBI Taxonomy" id="71717"/>
    <lineage>
        <taxon>Eukaryota</taxon>
        <taxon>Fungi</taxon>
        <taxon>Dikarya</taxon>
        <taxon>Basidiomycota</taxon>
        <taxon>Agaricomycotina</taxon>
        <taxon>Agaricomycetes</taxon>
        <taxon>Agaricomycetidae</taxon>
        <taxon>Agaricales</taxon>
        <taxon>Agaricineae</taxon>
        <taxon>Psathyrellaceae</taxon>
        <taxon>Coprinellus</taxon>
    </lineage>
</organism>